<dbReference type="RefSeq" id="XP_016326099.1">
    <property type="nucleotide sequence ID" value="XM_016470613.1"/>
</dbReference>
<keyword evidence="5" id="KW-0521">NADP</keyword>
<comment type="similarity">
    <text evidence="1">Belongs to the carotenoid/retinoid oxidoreductase family. CrtISO subfamily.</text>
</comment>
<keyword evidence="6" id="KW-0520">NAD</keyword>
<feature type="signal peptide" evidence="7">
    <location>
        <begin position="1"/>
        <end position="17"/>
    </location>
</feature>
<reference evidence="9" key="2">
    <citation type="submission" date="2025-09" db="UniProtKB">
        <authorList>
            <consortium name="Ensembl"/>
        </authorList>
    </citation>
    <scope>IDENTIFICATION</scope>
</reference>
<name>A0A671P7T1_9TELE</name>
<dbReference type="Ensembl" id="ENSSANT00000057368.1">
    <property type="protein sequence ID" value="ENSSANP00000053954.1"/>
    <property type="gene ID" value="ENSSANG00000027000.1"/>
</dbReference>
<evidence type="ECO:0000259" key="8">
    <source>
        <dbReference type="Pfam" id="PF01593"/>
    </source>
</evidence>
<proteinExistence type="inferred from homology"/>
<organism evidence="9 10">
    <name type="scientific">Sinocyclocheilus anshuiensis</name>
    <dbReference type="NCBI Taxonomy" id="1608454"/>
    <lineage>
        <taxon>Eukaryota</taxon>
        <taxon>Metazoa</taxon>
        <taxon>Chordata</taxon>
        <taxon>Craniata</taxon>
        <taxon>Vertebrata</taxon>
        <taxon>Euteleostomi</taxon>
        <taxon>Actinopterygii</taxon>
        <taxon>Neopterygii</taxon>
        <taxon>Teleostei</taxon>
        <taxon>Ostariophysi</taxon>
        <taxon>Cypriniformes</taxon>
        <taxon>Cyprinidae</taxon>
        <taxon>Cyprininae</taxon>
        <taxon>Sinocyclocheilus</taxon>
    </lineage>
</organism>
<evidence type="ECO:0000256" key="7">
    <source>
        <dbReference type="SAM" id="SignalP"/>
    </source>
</evidence>
<evidence type="ECO:0000256" key="2">
    <source>
        <dbReference type="ARBA" id="ARBA00022630"/>
    </source>
</evidence>
<dbReference type="PANTHER" id="PTHR46091:SF2">
    <property type="entry name" value="AMINE OXIDASE DOMAIN-CONTAINING PROTEIN"/>
    <property type="match status" value="1"/>
</dbReference>
<dbReference type="SUPFAM" id="SSF51905">
    <property type="entry name" value="FAD/NAD(P)-binding domain"/>
    <property type="match status" value="1"/>
</dbReference>
<evidence type="ECO:0000256" key="5">
    <source>
        <dbReference type="ARBA" id="ARBA00022857"/>
    </source>
</evidence>
<accession>A0A671P7T1</accession>
<dbReference type="OrthoDB" id="38045at2759"/>
<dbReference type="Gene3D" id="3.50.50.60">
    <property type="entry name" value="FAD/NAD(P)-binding domain"/>
    <property type="match status" value="2"/>
</dbReference>
<keyword evidence="3 7" id="KW-0732">Signal</keyword>
<evidence type="ECO:0000256" key="1">
    <source>
        <dbReference type="ARBA" id="ARBA00005855"/>
    </source>
</evidence>
<evidence type="ECO:0000256" key="3">
    <source>
        <dbReference type="ARBA" id="ARBA00022729"/>
    </source>
</evidence>
<keyword evidence="10" id="KW-1185">Reference proteome</keyword>
<dbReference type="GeneID" id="107676091"/>
<dbReference type="AlphaFoldDB" id="A0A671P7T1"/>
<dbReference type="GO" id="GO:0016491">
    <property type="term" value="F:oxidoreductase activity"/>
    <property type="evidence" value="ECO:0007669"/>
    <property type="project" value="InterPro"/>
</dbReference>
<dbReference type="Pfam" id="PF01593">
    <property type="entry name" value="Amino_oxidase"/>
    <property type="match status" value="1"/>
</dbReference>
<sequence length="605" mass="68474">MRWFLLFSEWLVDWARGTYWYLFGRRSGLCKETISLPGPLATDEKKKNRVLRKVFYEFEVPRNLDVIVIGSGIGGLTAAAVLAKLGRKVLVLEQDKQAGGLCKTFTEKGFEFDCGFHYIGQLHENGFLKVALDLITDGQVHFAEQGFHVDTVVIGKGKQCKEYTIYSGKKQMEAHLKKQFPNDTKAVEELFKIMKICSKKIHLLCMLKMVPLWFARFILWSGVADLISPIFRYSRTSTTDVVKSFTSNQDLLTVFSQIFYGVPPKNNSCMIDALFLHHSKRGVYYPKGGASEIPYHIIQVLERHGGKVLVNAPVSSILVDKKQNAYGVAVKTGGEDVEVRAPVIISNVGMFTTFKKLLPPEIQANPEVKDYLHTLKPGKGFFQVFAGFDATKEELGISSTNMRLYKSNNMDEIMEEYFASDKEDAPDNIPMMYISFPSAKDPTSRARFPGQSRMVIHTMVNPRWFGQWNNVSETERGQEYEKYKMRFANHLFDWACVHFPKLKEKLVMLHAVTPINMHGLGATYGSMLSAEHSLERYQPLNIAMTRCNTPVKNLYLSGQDVFSAGYSGALHGGLLCASSVVDHCLYIDLLLLQKKLKRKAVKKLE</sequence>
<gene>
    <name evidence="9" type="primary">LOC107676091</name>
</gene>
<evidence type="ECO:0000256" key="6">
    <source>
        <dbReference type="ARBA" id="ARBA00023027"/>
    </source>
</evidence>
<reference evidence="9" key="1">
    <citation type="submission" date="2025-08" db="UniProtKB">
        <authorList>
            <consortium name="Ensembl"/>
        </authorList>
    </citation>
    <scope>IDENTIFICATION</scope>
</reference>
<dbReference type="InterPro" id="IPR036188">
    <property type="entry name" value="FAD/NAD-bd_sf"/>
</dbReference>
<dbReference type="Proteomes" id="UP000472260">
    <property type="component" value="Unassembled WGS sequence"/>
</dbReference>
<keyword evidence="4" id="KW-0274">FAD</keyword>
<keyword evidence="2" id="KW-0285">Flavoprotein</keyword>
<protein>
    <submittedName>
        <fullName evidence="9">Putative all-trans-retinol 13,14-reductase</fullName>
    </submittedName>
</protein>
<evidence type="ECO:0000313" key="9">
    <source>
        <dbReference type="Ensembl" id="ENSSANP00000053954.1"/>
    </source>
</evidence>
<evidence type="ECO:0000313" key="10">
    <source>
        <dbReference type="Proteomes" id="UP000472260"/>
    </source>
</evidence>
<feature type="chain" id="PRO_5025333461" evidence="7">
    <location>
        <begin position="18"/>
        <end position="605"/>
    </location>
</feature>
<dbReference type="InterPro" id="IPR002937">
    <property type="entry name" value="Amino_oxidase"/>
</dbReference>
<dbReference type="KEGG" id="sanh:107676091"/>
<feature type="domain" description="Amine oxidase" evidence="8">
    <location>
        <begin position="73"/>
        <end position="575"/>
    </location>
</feature>
<evidence type="ECO:0000256" key="4">
    <source>
        <dbReference type="ARBA" id="ARBA00022827"/>
    </source>
</evidence>
<dbReference type="InterPro" id="IPR052206">
    <property type="entry name" value="Retinol_saturase"/>
</dbReference>
<dbReference type="PANTHER" id="PTHR46091">
    <property type="entry name" value="BLR7054 PROTEIN"/>
    <property type="match status" value="1"/>
</dbReference>